<dbReference type="InterPro" id="IPR019642">
    <property type="entry name" value="DUF2507"/>
</dbReference>
<organism evidence="1 2">
    <name type="scientific">Rossellomorea aquimaris</name>
    <dbReference type="NCBI Taxonomy" id="189382"/>
    <lineage>
        <taxon>Bacteria</taxon>
        <taxon>Bacillati</taxon>
        <taxon>Bacillota</taxon>
        <taxon>Bacilli</taxon>
        <taxon>Bacillales</taxon>
        <taxon>Bacillaceae</taxon>
        <taxon>Rossellomorea</taxon>
    </lineage>
</organism>
<dbReference type="Proteomes" id="UP000182062">
    <property type="component" value="Unassembled WGS sequence"/>
</dbReference>
<evidence type="ECO:0000313" key="1">
    <source>
        <dbReference type="EMBL" id="OIU70772.1"/>
    </source>
</evidence>
<sequence length="145" mass="16947">MEQKKEELYEPTVPVFGYELMRDILLPDILGKHTPEILYWGGKQLSRKFPLQSIDEYSSFFEEAGWGTLTVAEQKKNEMTFELRGSFVERRLSINSDVSFKLEAGFLAEQIQLQKKCTTEAADEIHKRNRSVKIIARWDEKDKVE</sequence>
<protein>
    <recommendedName>
        <fullName evidence="3">DUF2507 domain-containing protein</fullName>
    </recommendedName>
</protein>
<name>A0A1J6W2F2_9BACI</name>
<dbReference type="Pfam" id="PF10702">
    <property type="entry name" value="DUF2507"/>
    <property type="match status" value="1"/>
</dbReference>
<comment type="caution">
    <text evidence="1">The sequence shown here is derived from an EMBL/GenBank/DDBJ whole genome shotgun (WGS) entry which is preliminary data.</text>
</comment>
<dbReference type="SUPFAM" id="SSF111126">
    <property type="entry name" value="Ligand-binding domain in the NO signalling and Golgi transport"/>
    <property type="match status" value="1"/>
</dbReference>
<dbReference type="AlphaFoldDB" id="A0A1J6W2F2"/>
<evidence type="ECO:0008006" key="3">
    <source>
        <dbReference type="Google" id="ProtNLM"/>
    </source>
</evidence>
<gene>
    <name evidence="1" type="ORF">BHE18_19870</name>
</gene>
<accession>A0A1J6W2F2</accession>
<dbReference type="RefSeq" id="WP_071619121.1">
    <property type="nucleotide sequence ID" value="NZ_MINN01000096.1"/>
</dbReference>
<keyword evidence="2" id="KW-1185">Reference proteome</keyword>
<dbReference type="InterPro" id="IPR024096">
    <property type="entry name" value="NO_sig/Golgi_transp_ligand-bd"/>
</dbReference>
<evidence type="ECO:0000313" key="2">
    <source>
        <dbReference type="Proteomes" id="UP000182062"/>
    </source>
</evidence>
<dbReference type="EMBL" id="MINN01000096">
    <property type="protein sequence ID" value="OIU70772.1"/>
    <property type="molecule type" value="Genomic_DNA"/>
</dbReference>
<dbReference type="Gene3D" id="3.30.1380.20">
    <property type="entry name" value="Trafficking protein particle complex subunit 3"/>
    <property type="match status" value="1"/>
</dbReference>
<proteinExistence type="predicted"/>
<reference evidence="1 2" key="1">
    <citation type="submission" date="2016-09" db="EMBL/GenBank/DDBJ databases">
        <title>Bacillus aquimaris SAMM genome sequence reveals colonization and biosurfactant production capacities.</title>
        <authorList>
            <person name="Waghmode S.R."/>
            <person name="Suryavanshi M.V."/>
        </authorList>
    </citation>
    <scope>NUCLEOTIDE SEQUENCE [LARGE SCALE GENOMIC DNA]</scope>
    <source>
        <strain evidence="1 2">SAMM</strain>
    </source>
</reference>